<feature type="domain" description="PilZ" evidence="1">
    <location>
        <begin position="13"/>
        <end position="103"/>
    </location>
</feature>
<dbReference type="RefSeq" id="WP_046715549.1">
    <property type="nucleotide sequence ID" value="NZ_BJXR01000016.1"/>
</dbReference>
<dbReference type="OrthoDB" id="5518545at2"/>
<protein>
    <submittedName>
        <fullName evidence="3">PilZ domain-containing protein</fullName>
    </submittedName>
</protein>
<name>A0A511SZG8_MYXFU</name>
<dbReference type="Proteomes" id="UP000321514">
    <property type="component" value="Unassembled WGS sequence"/>
</dbReference>
<dbReference type="Pfam" id="PF07238">
    <property type="entry name" value="PilZ"/>
    <property type="match status" value="1"/>
</dbReference>
<dbReference type="GO" id="GO:0035438">
    <property type="term" value="F:cyclic-di-GMP binding"/>
    <property type="evidence" value="ECO:0007669"/>
    <property type="project" value="InterPro"/>
</dbReference>
<keyword evidence="4" id="KW-1185">Reference proteome</keyword>
<accession>A0A511SZG8</accession>
<sequence>MQTSNGGPPIAERFHPRVEADIAVKVLLPGRAVMARARDVSMAGLFLLAHPGDSQRQLTLALPLPGDREIVTTCTIRRREANGVALEFGELDWDDLIALARFLHPRLP</sequence>
<reference evidence="2 5" key="2">
    <citation type="submission" date="2019-07" db="EMBL/GenBank/DDBJ databases">
        <title>Whole genome shotgun sequence of Myxococcus fulvus NBRC 100333.</title>
        <authorList>
            <person name="Hosoyama A."/>
            <person name="Uohara A."/>
            <person name="Ohji S."/>
            <person name="Ichikawa N."/>
        </authorList>
    </citation>
    <scope>NUCLEOTIDE SEQUENCE [LARGE SCALE GENOMIC DNA]</scope>
    <source>
        <strain evidence="2 5">NBRC 100333</strain>
    </source>
</reference>
<dbReference type="SUPFAM" id="SSF141371">
    <property type="entry name" value="PilZ domain-like"/>
    <property type="match status" value="1"/>
</dbReference>
<reference evidence="3 4" key="1">
    <citation type="submission" date="2016-10" db="EMBL/GenBank/DDBJ databases">
        <authorList>
            <person name="Varghese N."/>
            <person name="Submissions S."/>
        </authorList>
    </citation>
    <scope>NUCLEOTIDE SEQUENCE [LARGE SCALE GENOMIC DNA]</scope>
    <source>
        <strain evidence="3 4">DSM 16525</strain>
    </source>
</reference>
<dbReference type="AlphaFoldDB" id="A0A511SZG8"/>
<dbReference type="InterPro" id="IPR009875">
    <property type="entry name" value="PilZ_domain"/>
</dbReference>
<organism evidence="2 5">
    <name type="scientific">Myxococcus fulvus</name>
    <dbReference type="NCBI Taxonomy" id="33"/>
    <lineage>
        <taxon>Bacteria</taxon>
        <taxon>Pseudomonadati</taxon>
        <taxon>Myxococcota</taxon>
        <taxon>Myxococcia</taxon>
        <taxon>Myxococcales</taxon>
        <taxon>Cystobacterineae</taxon>
        <taxon>Myxococcaceae</taxon>
        <taxon>Myxococcus</taxon>
    </lineage>
</organism>
<evidence type="ECO:0000313" key="2">
    <source>
        <dbReference type="EMBL" id="GEN06558.1"/>
    </source>
</evidence>
<evidence type="ECO:0000313" key="4">
    <source>
        <dbReference type="Proteomes" id="UP000183760"/>
    </source>
</evidence>
<comment type="caution">
    <text evidence="2">The sequence shown here is derived from an EMBL/GenBank/DDBJ whole genome shotgun (WGS) entry which is preliminary data.</text>
</comment>
<gene>
    <name evidence="2" type="ORF">MFU01_15950</name>
    <name evidence="3" type="ORF">SAMN05443572_102331</name>
</gene>
<evidence type="ECO:0000259" key="1">
    <source>
        <dbReference type="Pfam" id="PF07238"/>
    </source>
</evidence>
<dbReference type="EMBL" id="FOIB01000002">
    <property type="protein sequence ID" value="SET45212.1"/>
    <property type="molecule type" value="Genomic_DNA"/>
</dbReference>
<dbReference type="Gene3D" id="2.40.10.220">
    <property type="entry name" value="predicted glycosyltransferase like domains"/>
    <property type="match status" value="1"/>
</dbReference>
<evidence type="ECO:0000313" key="3">
    <source>
        <dbReference type="EMBL" id="SET45212.1"/>
    </source>
</evidence>
<dbReference type="EMBL" id="BJXR01000016">
    <property type="protein sequence ID" value="GEN06558.1"/>
    <property type="molecule type" value="Genomic_DNA"/>
</dbReference>
<evidence type="ECO:0000313" key="5">
    <source>
        <dbReference type="Proteomes" id="UP000321514"/>
    </source>
</evidence>
<proteinExistence type="predicted"/>
<dbReference type="Proteomes" id="UP000183760">
    <property type="component" value="Unassembled WGS sequence"/>
</dbReference>
<dbReference type="STRING" id="1334629.MFUL124B02_32935"/>